<reference evidence="6" key="1">
    <citation type="submission" date="2013-01" db="EMBL/GenBank/DDBJ databases">
        <title>Draft Genome Sequence of a Mulberry Tree, Morus notabilis C.K. Schneid.</title>
        <authorList>
            <person name="He N."/>
            <person name="Zhao S."/>
        </authorList>
    </citation>
    <scope>NUCLEOTIDE SEQUENCE</scope>
</reference>
<feature type="domain" description="NB-ARC" evidence="3">
    <location>
        <begin position="104"/>
        <end position="172"/>
    </location>
</feature>
<evidence type="ECO:0000313" key="5">
    <source>
        <dbReference type="EMBL" id="EXB52048.1"/>
    </source>
</evidence>
<dbReference type="Gene3D" id="3.40.50.300">
    <property type="entry name" value="P-loop containing nucleotide triphosphate hydrolases"/>
    <property type="match status" value="1"/>
</dbReference>
<keyword evidence="6" id="KW-1185">Reference proteome</keyword>
<accession>W9R1Z9</accession>
<dbReference type="InterPro" id="IPR058922">
    <property type="entry name" value="WHD_DRP"/>
</dbReference>
<dbReference type="Gene3D" id="1.10.10.10">
    <property type="entry name" value="Winged helix-like DNA-binding domain superfamily/Winged helix DNA-binding domain"/>
    <property type="match status" value="1"/>
</dbReference>
<dbReference type="InterPro" id="IPR027417">
    <property type="entry name" value="P-loop_NTPase"/>
</dbReference>
<sequence length="463" mass="52996">MLLMIHILIFKGSQEEKFKERACDVFKEVFLYDLCELVARCKVHRQINRIKTRIHEISDSRLAYGIENIGIKGEGTISEVCELRERRRSSPHPFEDVVGLVENIEILEDQLIHGDSRRSVVSIIGMAGLGMTTLAKKIYHSNNIKKHFDCCAWAYVSQEYRAEEVSRDFCQKTNGVWKSGIGKDAQGRFGGRVIWVSKQQEKSLPRMERSYKFASMDVLGGLLSRREASYNEWLKVLQSVHWQLTQSPIQCADILALSYFGLPFYLKPCFLYFGLFPKDLEISARRLILLWVAEGFVQPRGQEPLEDVAEDYLEELVGRSMVQVATRKSNGRIKTCRVHDLLREFAIARAKKDRFLNVVHDETKFRSMRTLAKGRRLAINFGFPSTKNTGKLRSLLCLDVNEPILIEVKKFKLLRVLDLEGAYIAKLDSAIGKLVHFKVFGAPGNLVEKASFFFALSFQLANS</sequence>
<evidence type="ECO:0000256" key="2">
    <source>
        <dbReference type="ARBA" id="ARBA00022821"/>
    </source>
</evidence>
<dbReference type="PANTHER" id="PTHR23155">
    <property type="entry name" value="DISEASE RESISTANCE PROTEIN RP"/>
    <property type="match status" value="1"/>
</dbReference>
<proteinExistence type="predicted"/>
<evidence type="ECO:0000313" key="6">
    <source>
        <dbReference type="Proteomes" id="UP000030645"/>
    </source>
</evidence>
<dbReference type="eggNOG" id="KOG4658">
    <property type="taxonomic scope" value="Eukaryota"/>
</dbReference>
<dbReference type="SUPFAM" id="SSF52540">
    <property type="entry name" value="P-loop containing nucleoside triphosphate hydrolases"/>
    <property type="match status" value="1"/>
</dbReference>
<dbReference type="EMBL" id="KE344061">
    <property type="protein sequence ID" value="EXB52048.1"/>
    <property type="molecule type" value="Genomic_DNA"/>
</dbReference>
<dbReference type="GO" id="GO:0043531">
    <property type="term" value="F:ADP binding"/>
    <property type="evidence" value="ECO:0007669"/>
    <property type="project" value="InterPro"/>
</dbReference>
<dbReference type="AlphaFoldDB" id="W9R1Z9"/>
<dbReference type="Pfam" id="PF00931">
    <property type="entry name" value="NB-ARC"/>
    <property type="match status" value="1"/>
</dbReference>
<dbReference type="GO" id="GO:0098542">
    <property type="term" value="P:defense response to other organism"/>
    <property type="evidence" value="ECO:0007669"/>
    <property type="project" value="TreeGrafter"/>
</dbReference>
<dbReference type="STRING" id="981085.W9R1Z9"/>
<evidence type="ECO:0000259" key="3">
    <source>
        <dbReference type="Pfam" id="PF00931"/>
    </source>
</evidence>
<dbReference type="InterPro" id="IPR044974">
    <property type="entry name" value="Disease_R_plants"/>
</dbReference>
<organism evidence="5 6">
    <name type="scientific">Morus notabilis</name>
    <dbReference type="NCBI Taxonomy" id="981085"/>
    <lineage>
        <taxon>Eukaryota</taxon>
        <taxon>Viridiplantae</taxon>
        <taxon>Streptophyta</taxon>
        <taxon>Embryophyta</taxon>
        <taxon>Tracheophyta</taxon>
        <taxon>Spermatophyta</taxon>
        <taxon>Magnoliopsida</taxon>
        <taxon>eudicotyledons</taxon>
        <taxon>Gunneridae</taxon>
        <taxon>Pentapetalae</taxon>
        <taxon>rosids</taxon>
        <taxon>fabids</taxon>
        <taxon>Rosales</taxon>
        <taxon>Moraceae</taxon>
        <taxon>Moreae</taxon>
        <taxon>Morus</taxon>
    </lineage>
</organism>
<gene>
    <name evidence="5" type="ORF">L484_024598</name>
</gene>
<feature type="domain" description="Disease resistance protein winged helix" evidence="4">
    <location>
        <begin position="275"/>
        <end position="346"/>
    </location>
</feature>
<keyword evidence="1" id="KW-0677">Repeat</keyword>
<dbReference type="InterPro" id="IPR036388">
    <property type="entry name" value="WH-like_DNA-bd_sf"/>
</dbReference>
<dbReference type="Pfam" id="PF23559">
    <property type="entry name" value="WHD_DRP"/>
    <property type="match status" value="1"/>
</dbReference>
<dbReference type="Proteomes" id="UP000030645">
    <property type="component" value="Unassembled WGS sequence"/>
</dbReference>
<dbReference type="InterPro" id="IPR002182">
    <property type="entry name" value="NB-ARC"/>
</dbReference>
<dbReference type="FunFam" id="1.10.10.10:FF:000322">
    <property type="entry name" value="Probable disease resistance protein At1g63360"/>
    <property type="match status" value="1"/>
</dbReference>
<keyword evidence="2" id="KW-0611">Plant defense</keyword>
<evidence type="ECO:0000259" key="4">
    <source>
        <dbReference type="Pfam" id="PF23559"/>
    </source>
</evidence>
<name>W9R1Z9_9ROSA</name>
<protein>
    <submittedName>
        <fullName evidence="5">Putative late blight resistance-like protein</fullName>
    </submittedName>
</protein>
<dbReference type="PANTHER" id="PTHR23155:SF1205">
    <property type="entry name" value="DISEASE RESISTANCE PROTEIN RPM1"/>
    <property type="match status" value="1"/>
</dbReference>
<evidence type="ECO:0000256" key="1">
    <source>
        <dbReference type="ARBA" id="ARBA00022737"/>
    </source>
</evidence>